<evidence type="ECO:0000313" key="8">
    <source>
        <dbReference type="EMBL" id="MXV51540.1"/>
    </source>
</evidence>
<keyword evidence="5 8" id="KW-0378">Hydrolase</keyword>
<evidence type="ECO:0000256" key="6">
    <source>
        <dbReference type="ARBA" id="ARBA00022842"/>
    </source>
</evidence>
<dbReference type="SFLD" id="SFLDS00003">
    <property type="entry name" value="Haloacid_Dehalogenase"/>
    <property type="match status" value="1"/>
</dbReference>
<proteinExistence type="inferred from homology"/>
<sequence>MFLQKLHSIKAIILDIDGVLTDATVLVTETGEQLRKFNVRDGYAMQLAVKKGFKICAISGGKSKSVVARLNGLGITEVHLGIDKKIDVYNEVKQTHSLVDSEVLYIGDDVPDIAVMKAVGVSACPADAVEEVKAISAYISPKNGGAGCVRDVIEKVLKVQQKWYDAEPSAHDDSIPSA</sequence>
<organism evidence="8 9">
    <name type="scientific">Hufsiella arboris</name>
    <dbReference type="NCBI Taxonomy" id="2695275"/>
    <lineage>
        <taxon>Bacteria</taxon>
        <taxon>Pseudomonadati</taxon>
        <taxon>Bacteroidota</taxon>
        <taxon>Sphingobacteriia</taxon>
        <taxon>Sphingobacteriales</taxon>
        <taxon>Sphingobacteriaceae</taxon>
        <taxon>Hufsiella</taxon>
    </lineage>
</organism>
<evidence type="ECO:0000256" key="3">
    <source>
        <dbReference type="ARBA" id="ARBA00011881"/>
    </source>
</evidence>
<comment type="subunit">
    <text evidence="3">Homotetramer.</text>
</comment>
<dbReference type="FunFam" id="3.40.50.1000:FF:000029">
    <property type="entry name" value="3-deoxy-D-manno-octulosonate 8-phosphate phosphatase KdsC"/>
    <property type="match status" value="1"/>
</dbReference>
<feature type="binding site" evidence="7">
    <location>
        <position position="108"/>
    </location>
    <ligand>
        <name>Mg(2+)</name>
        <dbReference type="ChEBI" id="CHEBI:18420"/>
    </ligand>
</feature>
<dbReference type="EMBL" id="WVHT01000004">
    <property type="protein sequence ID" value="MXV51540.1"/>
    <property type="molecule type" value="Genomic_DNA"/>
</dbReference>
<dbReference type="AlphaFoldDB" id="A0A7K1YAT9"/>
<dbReference type="GO" id="GO:0008781">
    <property type="term" value="F:N-acylneuraminate cytidylyltransferase activity"/>
    <property type="evidence" value="ECO:0007669"/>
    <property type="project" value="TreeGrafter"/>
</dbReference>
<dbReference type="PIRSF" id="PIRSF006118">
    <property type="entry name" value="KDO8-P_Ptase"/>
    <property type="match status" value="1"/>
</dbReference>
<dbReference type="InterPro" id="IPR050793">
    <property type="entry name" value="CMP-NeuNAc_synthase"/>
</dbReference>
<accession>A0A7K1YAT9</accession>
<feature type="binding site" evidence="7">
    <location>
        <position position="15"/>
    </location>
    <ligand>
        <name>Mg(2+)</name>
        <dbReference type="ChEBI" id="CHEBI:18420"/>
    </ligand>
</feature>
<dbReference type="Gene3D" id="3.40.50.1000">
    <property type="entry name" value="HAD superfamily/HAD-like"/>
    <property type="match status" value="1"/>
</dbReference>
<reference evidence="8 9" key="1">
    <citation type="submission" date="2019-11" db="EMBL/GenBank/DDBJ databases">
        <title>Pedobacter sp. HMF7647 Genome sequencing and assembly.</title>
        <authorList>
            <person name="Kang H."/>
            <person name="Kim H."/>
            <person name="Joh K."/>
        </authorList>
    </citation>
    <scope>NUCLEOTIDE SEQUENCE [LARGE SCALE GENOMIC DNA]</scope>
    <source>
        <strain evidence="8 9">HMF7647</strain>
    </source>
</reference>
<evidence type="ECO:0000256" key="5">
    <source>
        <dbReference type="ARBA" id="ARBA00022801"/>
    </source>
</evidence>
<keyword evidence="6 7" id="KW-0460">Magnesium</keyword>
<keyword evidence="4 7" id="KW-0479">Metal-binding</keyword>
<dbReference type="SFLD" id="SFLDG01136">
    <property type="entry name" value="C1.6:_Phosphoserine_Phosphatas"/>
    <property type="match status" value="1"/>
</dbReference>
<comment type="similarity">
    <text evidence="2">Belongs to the KdsC family.</text>
</comment>
<evidence type="ECO:0000256" key="1">
    <source>
        <dbReference type="ARBA" id="ARBA00001946"/>
    </source>
</evidence>
<dbReference type="Proteomes" id="UP000466586">
    <property type="component" value="Unassembled WGS sequence"/>
</dbReference>
<evidence type="ECO:0000256" key="2">
    <source>
        <dbReference type="ARBA" id="ARBA00005893"/>
    </source>
</evidence>
<comment type="caution">
    <text evidence="8">The sequence shown here is derived from an EMBL/GenBank/DDBJ whole genome shotgun (WGS) entry which is preliminary data.</text>
</comment>
<dbReference type="Pfam" id="PF08282">
    <property type="entry name" value="Hydrolase_3"/>
    <property type="match status" value="1"/>
</dbReference>
<evidence type="ECO:0000313" key="9">
    <source>
        <dbReference type="Proteomes" id="UP000466586"/>
    </source>
</evidence>
<keyword evidence="9" id="KW-1185">Reference proteome</keyword>
<evidence type="ECO:0000256" key="7">
    <source>
        <dbReference type="PIRSR" id="PIRSR006118-2"/>
    </source>
</evidence>
<evidence type="ECO:0000256" key="4">
    <source>
        <dbReference type="ARBA" id="ARBA00022723"/>
    </source>
</evidence>
<dbReference type="SFLD" id="SFLDG01138">
    <property type="entry name" value="C1.6.2:_Deoxy-d-mannose-octulo"/>
    <property type="match status" value="1"/>
</dbReference>
<dbReference type="RefSeq" id="WP_160844707.1">
    <property type="nucleotide sequence ID" value="NZ_WVHT01000004.1"/>
</dbReference>
<dbReference type="InterPro" id="IPR036412">
    <property type="entry name" value="HAD-like_sf"/>
</dbReference>
<dbReference type="InterPro" id="IPR023214">
    <property type="entry name" value="HAD_sf"/>
</dbReference>
<gene>
    <name evidence="8" type="ORF">GS399_11210</name>
</gene>
<dbReference type="GO" id="GO:0046872">
    <property type="term" value="F:metal ion binding"/>
    <property type="evidence" value="ECO:0007669"/>
    <property type="project" value="UniProtKB-KW"/>
</dbReference>
<protein>
    <submittedName>
        <fullName evidence="8">HAD hydrolase family protein</fullName>
    </submittedName>
</protein>
<name>A0A7K1YAT9_9SPHI</name>
<dbReference type="InterPro" id="IPR010023">
    <property type="entry name" value="KdsC_fam"/>
</dbReference>
<dbReference type="GO" id="GO:0016788">
    <property type="term" value="F:hydrolase activity, acting on ester bonds"/>
    <property type="evidence" value="ECO:0007669"/>
    <property type="project" value="InterPro"/>
</dbReference>
<dbReference type="CDD" id="cd01630">
    <property type="entry name" value="HAD_KDO-like"/>
    <property type="match status" value="1"/>
</dbReference>
<dbReference type="PANTHER" id="PTHR21485">
    <property type="entry name" value="HAD SUPERFAMILY MEMBERS CMAS AND KDSC"/>
    <property type="match status" value="1"/>
</dbReference>
<dbReference type="PANTHER" id="PTHR21485:SF3">
    <property type="entry name" value="N-ACYLNEURAMINATE CYTIDYLYLTRANSFERASE"/>
    <property type="match status" value="1"/>
</dbReference>
<dbReference type="SUPFAM" id="SSF56784">
    <property type="entry name" value="HAD-like"/>
    <property type="match status" value="1"/>
</dbReference>
<dbReference type="NCBIfam" id="TIGR01670">
    <property type="entry name" value="KdsC-phosphatas"/>
    <property type="match status" value="1"/>
</dbReference>
<comment type="cofactor">
    <cofactor evidence="1 7">
        <name>Mg(2+)</name>
        <dbReference type="ChEBI" id="CHEBI:18420"/>
    </cofactor>
</comment>
<feature type="binding site" evidence="7">
    <location>
        <position position="17"/>
    </location>
    <ligand>
        <name>substrate</name>
    </ligand>
</feature>